<organism evidence="3 4">
    <name type="scientific">Trichodelitschia bisporula</name>
    <dbReference type="NCBI Taxonomy" id="703511"/>
    <lineage>
        <taxon>Eukaryota</taxon>
        <taxon>Fungi</taxon>
        <taxon>Dikarya</taxon>
        <taxon>Ascomycota</taxon>
        <taxon>Pezizomycotina</taxon>
        <taxon>Dothideomycetes</taxon>
        <taxon>Dothideomycetes incertae sedis</taxon>
        <taxon>Phaeotrichales</taxon>
        <taxon>Phaeotrichaceae</taxon>
        <taxon>Trichodelitschia</taxon>
    </lineage>
</organism>
<gene>
    <name evidence="3" type="ORF">EJ06DRAFT_523998</name>
</gene>
<feature type="domain" description="DUF7896" evidence="2">
    <location>
        <begin position="397"/>
        <end position="477"/>
    </location>
</feature>
<keyword evidence="4" id="KW-1185">Reference proteome</keyword>
<proteinExistence type="predicted"/>
<feature type="compositionally biased region" description="Low complexity" evidence="1">
    <location>
        <begin position="494"/>
        <end position="505"/>
    </location>
</feature>
<dbReference type="InterPro" id="IPR057218">
    <property type="entry name" value="DUF7896"/>
</dbReference>
<accession>A0A6G1HNC3</accession>
<protein>
    <recommendedName>
        <fullName evidence="2">DUF7896 domain-containing protein</fullName>
    </recommendedName>
</protein>
<evidence type="ECO:0000313" key="3">
    <source>
        <dbReference type="EMBL" id="KAF2397563.1"/>
    </source>
</evidence>
<dbReference type="Proteomes" id="UP000799640">
    <property type="component" value="Unassembled WGS sequence"/>
</dbReference>
<sequence>MASTTTADMLQYLLRAMDKFKEDHPHLSHEEFQQHWNQTLQRTSSLGQATSRIDSVPRTFPVASHAQTQPMNRNHAVSCMSAPAGSTMSRDSSMLGQRTFTNYSAYGSQHSVYGSRMANTDMSLANYRLDSGEDSYEQPEKKRKMSHVSQMSMVTEYDPAAFVAAMPTKLDSDPLTASISWSSADSAIDSIFSSPSTGQSTPASFTGMSRNCSMASISNSLVSNVSKMRRGMSNVSFSSTRDVDVSPYDPRTMHQSASSHGIEHSSSSESPPAPTPTSSLSSPHSQAMSKSSSSASHTRSVKRRQQAVQQAKKTPLVPVPQSDAATVGSNPITQMTRVKSSDGSFKEYAVIPKQASKQYQRPSHPKLHCTQCNEHPEGFRGEHELQRHVQRAHATVRKVFVCKDASDSGKFLQNCKQCRAKKQYNAYYNAAAHLRRAHFNPRPRGRRFKDSSEKRGGKGGGYWPEMEVLRSKWIVEVDCRVDRESDEVVEKTTDAAPDADSASSTGSEFAADAEADQDVDTALDQALPMASADANLDYWLAADPAMQNVPEMQHDSAVDYDYLAAYAYMAEMPADSVLTPNITLQEQQQEGYSYQDMNEQPFALYQQYPQNVVFPEGDFVSETWMHQQA</sequence>
<feature type="region of interest" description="Disordered" evidence="1">
    <location>
        <begin position="441"/>
        <end position="460"/>
    </location>
</feature>
<dbReference type="OrthoDB" id="5377599at2759"/>
<evidence type="ECO:0000259" key="2">
    <source>
        <dbReference type="Pfam" id="PF25438"/>
    </source>
</evidence>
<evidence type="ECO:0000256" key="1">
    <source>
        <dbReference type="SAM" id="MobiDB-lite"/>
    </source>
</evidence>
<feature type="compositionally biased region" description="Low complexity" evidence="1">
    <location>
        <begin position="256"/>
        <end position="298"/>
    </location>
</feature>
<dbReference type="PANTHER" id="PTHR42031:SF1">
    <property type="entry name" value="KEY LIME PATHOGENICITY PROTEIN"/>
    <property type="match status" value="1"/>
</dbReference>
<reference evidence="3" key="1">
    <citation type="journal article" date="2020" name="Stud. Mycol.">
        <title>101 Dothideomycetes genomes: a test case for predicting lifestyles and emergence of pathogens.</title>
        <authorList>
            <person name="Haridas S."/>
            <person name="Albert R."/>
            <person name="Binder M."/>
            <person name="Bloem J."/>
            <person name="Labutti K."/>
            <person name="Salamov A."/>
            <person name="Andreopoulos B."/>
            <person name="Baker S."/>
            <person name="Barry K."/>
            <person name="Bills G."/>
            <person name="Bluhm B."/>
            <person name="Cannon C."/>
            <person name="Castanera R."/>
            <person name="Culley D."/>
            <person name="Daum C."/>
            <person name="Ezra D."/>
            <person name="Gonzalez J."/>
            <person name="Henrissat B."/>
            <person name="Kuo A."/>
            <person name="Liang C."/>
            <person name="Lipzen A."/>
            <person name="Lutzoni F."/>
            <person name="Magnuson J."/>
            <person name="Mondo S."/>
            <person name="Nolan M."/>
            <person name="Ohm R."/>
            <person name="Pangilinan J."/>
            <person name="Park H.-J."/>
            <person name="Ramirez L."/>
            <person name="Alfaro M."/>
            <person name="Sun H."/>
            <person name="Tritt A."/>
            <person name="Yoshinaga Y."/>
            <person name="Zwiers L.-H."/>
            <person name="Turgeon B."/>
            <person name="Goodwin S."/>
            <person name="Spatafora J."/>
            <person name="Crous P."/>
            <person name="Grigoriev I."/>
        </authorList>
    </citation>
    <scope>NUCLEOTIDE SEQUENCE</scope>
    <source>
        <strain evidence="3">CBS 262.69</strain>
    </source>
</reference>
<dbReference type="Pfam" id="PF25438">
    <property type="entry name" value="DUF7896"/>
    <property type="match status" value="1"/>
</dbReference>
<evidence type="ECO:0000313" key="4">
    <source>
        <dbReference type="Proteomes" id="UP000799640"/>
    </source>
</evidence>
<name>A0A6G1HNC3_9PEZI</name>
<feature type="region of interest" description="Disordered" evidence="1">
    <location>
        <begin position="236"/>
        <end position="328"/>
    </location>
</feature>
<dbReference type="PANTHER" id="PTHR42031">
    <property type="entry name" value="KEY LIME PATHOGENICITY PROTEIN"/>
    <property type="match status" value="1"/>
</dbReference>
<dbReference type="AlphaFoldDB" id="A0A6G1HNC3"/>
<feature type="region of interest" description="Disordered" evidence="1">
    <location>
        <begin position="485"/>
        <end position="516"/>
    </location>
</feature>
<dbReference type="EMBL" id="ML996703">
    <property type="protein sequence ID" value="KAF2397563.1"/>
    <property type="molecule type" value="Genomic_DNA"/>
</dbReference>